<dbReference type="GO" id="GO:0016226">
    <property type="term" value="P:iron-sulfur cluster assembly"/>
    <property type="evidence" value="ECO:0007669"/>
    <property type="project" value="UniProtKB-UniRule"/>
</dbReference>
<reference evidence="5 6" key="1">
    <citation type="submission" date="2022-07" db="EMBL/GenBank/DDBJ databases">
        <title>Genome-wide signatures of adaptation to extreme environments.</title>
        <authorList>
            <person name="Cho C.H."/>
            <person name="Yoon H.S."/>
        </authorList>
    </citation>
    <scope>NUCLEOTIDE SEQUENCE [LARGE SCALE GENOMIC DNA]</scope>
    <source>
        <strain evidence="5 6">108.79 E11</strain>
    </source>
</reference>
<keyword evidence="2" id="KW-0677">Repeat</keyword>
<feature type="repeat" description="WD" evidence="4">
    <location>
        <begin position="230"/>
        <end position="261"/>
    </location>
</feature>
<keyword evidence="1 4" id="KW-0853">WD repeat</keyword>
<dbReference type="GO" id="GO:0097361">
    <property type="term" value="C:cytosolic [4Fe-4S] assembly targeting complex"/>
    <property type="evidence" value="ECO:0007669"/>
    <property type="project" value="InterPro"/>
</dbReference>
<keyword evidence="6" id="KW-1185">Reference proteome</keyword>
<comment type="similarity">
    <text evidence="3">Belongs to the WD repeat CIA1 family.</text>
</comment>
<evidence type="ECO:0000256" key="2">
    <source>
        <dbReference type="ARBA" id="ARBA00022737"/>
    </source>
</evidence>
<dbReference type="Gene3D" id="2.130.10.10">
    <property type="entry name" value="YVTN repeat-like/Quinoprotein amine dehydrogenase"/>
    <property type="match status" value="1"/>
</dbReference>
<dbReference type="PROSITE" id="PS00678">
    <property type="entry name" value="WD_REPEATS_1"/>
    <property type="match status" value="1"/>
</dbReference>
<evidence type="ECO:0000256" key="3">
    <source>
        <dbReference type="HAMAP-Rule" id="MF_03037"/>
    </source>
</evidence>
<dbReference type="InterPro" id="IPR001680">
    <property type="entry name" value="WD40_rpt"/>
</dbReference>
<dbReference type="HAMAP" id="MF_03037">
    <property type="entry name" value="ciao1"/>
    <property type="match status" value="1"/>
</dbReference>
<dbReference type="SUPFAM" id="SSF50978">
    <property type="entry name" value="WD40 repeat-like"/>
    <property type="match status" value="1"/>
</dbReference>
<dbReference type="AlphaFoldDB" id="A0AAV9IGQ2"/>
<dbReference type="InterPro" id="IPR015943">
    <property type="entry name" value="WD40/YVTN_repeat-like_dom_sf"/>
</dbReference>
<protein>
    <recommendedName>
        <fullName evidence="3">Probable cytosolic iron-sulfur protein assembly protein CIAO1 homolog</fullName>
    </recommendedName>
</protein>
<evidence type="ECO:0000256" key="4">
    <source>
        <dbReference type="PROSITE-ProRule" id="PRU00221"/>
    </source>
</evidence>
<dbReference type="Proteomes" id="UP001300502">
    <property type="component" value="Unassembled WGS sequence"/>
</dbReference>
<dbReference type="CDD" id="cd00200">
    <property type="entry name" value="WD40"/>
    <property type="match status" value="1"/>
</dbReference>
<dbReference type="PROSITE" id="PS50082">
    <property type="entry name" value="WD_REPEATS_2"/>
    <property type="match status" value="6"/>
</dbReference>
<dbReference type="InterPro" id="IPR036322">
    <property type="entry name" value="WD40_repeat_dom_sf"/>
</dbReference>
<dbReference type="InterPro" id="IPR028608">
    <property type="entry name" value="CIAO1/Cia1"/>
</dbReference>
<name>A0AAV9IGQ2_9RHOD</name>
<dbReference type="PANTHER" id="PTHR19920">
    <property type="entry name" value="WD40 PROTEIN CIAO1"/>
    <property type="match status" value="1"/>
</dbReference>
<feature type="repeat" description="WD" evidence="4">
    <location>
        <begin position="360"/>
        <end position="397"/>
    </location>
</feature>
<evidence type="ECO:0000256" key="1">
    <source>
        <dbReference type="ARBA" id="ARBA00022574"/>
    </source>
</evidence>
<feature type="repeat" description="WD" evidence="4">
    <location>
        <begin position="186"/>
        <end position="217"/>
    </location>
</feature>
<dbReference type="InterPro" id="IPR019775">
    <property type="entry name" value="WD40_repeat_CS"/>
</dbReference>
<feature type="repeat" description="WD" evidence="4">
    <location>
        <begin position="140"/>
        <end position="173"/>
    </location>
</feature>
<dbReference type="Pfam" id="PF00400">
    <property type="entry name" value="WD40"/>
    <property type="match status" value="7"/>
</dbReference>
<comment type="caution">
    <text evidence="5">The sequence shown here is derived from an EMBL/GenBank/DDBJ whole genome shotgun (WGS) entry which is preliminary data.</text>
</comment>
<evidence type="ECO:0000313" key="5">
    <source>
        <dbReference type="EMBL" id="KAK4526632.1"/>
    </source>
</evidence>
<accession>A0AAV9IGQ2</accession>
<dbReference type="EMBL" id="JANCYU010000042">
    <property type="protein sequence ID" value="KAK4526632.1"/>
    <property type="molecule type" value="Genomic_DNA"/>
</dbReference>
<feature type="repeat" description="WD" evidence="4">
    <location>
        <begin position="19"/>
        <end position="50"/>
    </location>
</feature>
<sequence length="397" mass="44591">MRNEPLGKALQVRKKATLTVDTKKPIWSLSWCPSAQVLASGGSDCLIRLWVPIREAGKQAVQSDNQQLEEWHCVATFGSDMFPRTLRCVSFNPKLPFLACGSFDSYVYTIRLNSSCEERSEPNLSEILAAPPKLQLTSTLEGHESEVKCVAFSSSGSLLASCSRDRTVWLWELGIDKDDFESSSLLEGHTQDVKYVVWHPNKELLCSCSYDNTIRMWVEDDYDWYCCSVLSGHSSTVWAAAFDKFGERIVTVSDDRSVIFWRQVPRRTEEIGQDPSWETICVLKEQHEGPIYTVDWSHQSGLIVTGGGDDAIQIYQEQPFGKTETLESTKEQLLPSRDIACSDSEDSSRSEPFTLVATILNAHEGEVNCVKWNPQDGYVFASCGDDGVINIWQISIN</sequence>
<dbReference type="SMART" id="SM00320">
    <property type="entry name" value="WD40"/>
    <property type="match status" value="7"/>
</dbReference>
<comment type="function">
    <text evidence="3">Essential component of the cytosolic iron-sulfur (Fe/S) protein assembly machinery. Required for the maturation of extramitochondrial Fe/S proteins.</text>
</comment>
<organism evidence="5 6">
    <name type="scientific">Galdieria yellowstonensis</name>
    <dbReference type="NCBI Taxonomy" id="3028027"/>
    <lineage>
        <taxon>Eukaryota</taxon>
        <taxon>Rhodophyta</taxon>
        <taxon>Bangiophyceae</taxon>
        <taxon>Galdieriales</taxon>
        <taxon>Galdieriaceae</taxon>
        <taxon>Galdieria</taxon>
    </lineage>
</organism>
<proteinExistence type="inferred from homology"/>
<feature type="repeat" description="WD" evidence="4">
    <location>
        <begin position="284"/>
        <end position="316"/>
    </location>
</feature>
<gene>
    <name evidence="5" type="ORF">GAYE_SCF26G4548</name>
</gene>
<dbReference type="PROSITE" id="PS50294">
    <property type="entry name" value="WD_REPEATS_REGION"/>
    <property type="match status" value="4"/>
</dbReference>
<dbReference type="PANTHER" id="PTHR19920:SF0">
    <property type="entry name" value="CYTOSOLIC IRON-SULFUR PROTEIN ASSEMBLY PROTEIN CIAO1-RELATED"/>
    <property type="match status" value="1"/>
</dbReference>
<evidence type="ECO:0000313" key="6">
    <source>
        <dbReference type="Proteomes" id="UP001300502"/>
    </source>
</evidence>